<sequence length="76" mass="8714">MLFKAAILYTLSAVVAASPVLQEREDVTWIRPDPAIFVCKNLDAWDTCAKAYSYCSIALNYPIEACYRHCYYHCNE</sequence>
<evidence type="ECO:0000313" key="2">
    <source>
        <dbReference type="EMBL" id="CAH0045154.1"/>
    </source>
</evidence>
<gene>
    <name evidence="2" type="ORF">CSOL1703_00010899</name>
</gene>
<dbReference type="EMBL" id="CABFOC020000011">
    <property type="protein sequence ID" value="CAH0045154.1"/>
    <property type="molecule type" value="Genomic_DNA"/>
</dbReference>
<feature type="chain" id="PRO_5040389685" description="ShKT domain-containing protein" evidence="1">
    <location>
        <begin position="18"/>
        <end position="76"/>
    </location>
</feature>
<dbReference type="Proteomes" id="UP000775872">
    <property type="component" value="Unassembled WGS sequence"/>
</dbReference>
<evidence type="ECO:0000256" key="1">
    <source>
        <dbReference type="SAM" id="SignalP"/>
    </source>
</evidence>
<protein>
    <recommendedName>
        <fullName evidence="4">ShKT domain-containing protein</fullName>
    </recommendedName>
</protein>
<organism evidence="2 3">
    <name type="scientific">Clonostachys solani</name>
    <dbReference type="NCBI Taxonomy" id="160281"/>
    <lineage>
        <taxon>Eukaryota</taxon>
        <taxon>Fungi</taxon>
        <taxon>Dikarya</taxon>
        <taxon>Ascomycota</taxon>
        <taxon>Pezizomycotina</taxon>
        <taxon>Sordariomycetes</taxon>
        <taxon>Hypocreomycetidae</taxon>
        <taxon>Hypocreales</taxon>
        <taxon>Bionectriaceae</taxon>
        <taxon>Clonostachys</taxon>
    </lineage>
</organism>
<evidence type="ECO:0008006" key="4">
    <source>
        <dbReference type="Google" id="ProtNLM"/>
    </source>
</evidence>
<evidence type="ECO:0000313" key="3">
    <source>
        <dbReference type="Proteomes" id="UP000775872"/>
    </source>
</evidence>
<comment type="caution">
    <text evidence="2">The sequence shown here is derived from an EMBL/GenBank/DDBJ whole genome shotgun (WGS) entry which is preliminary data.</text>
</comment>
<dbReference type="OrthoDB" id="5143795at2759"/>
<dbReference type="AlphaFoldDB" id="A0A9N9W7U9"/>
<name>A0A9N9W7U9_9HYPO</name>
<proteinExistence type="predicted"/>
<keyword evidence="3" id="KW-1185">Reference proteome</keyword>
<feature type="signal peptide" evidence="1">
    <location>
        <begin position="1"/>
        <end position="17"/>
    </location>
</feature>
<accession>A0A9N9W7U9</accession>
<reference evidence="2" key="1">
    <citation type="submission" date="2021-10" db="EMBL/GenBank/DDBJ databases">
        <authorList>
            <person name="Piombo E."/>
        </authorList>
    </citation>
    <scope>NUCLEOTIDE SEQUENCE</scope>
</reference>
<keyword evidence="1" id="KW-0732">Signal</keyword>